<dbReference type="AlphaFoldDB" id="A0A2R3IRR6"/>
<dbReference type="EMBL" id="CP027169">
    <property type="protein sequence ID" value="AVK04618.1"/>
    <property type="molecule type" value="Genomic_DNA"/>
</dbReference>
<accession>A0A2R3IRR6</accession>
<proteinExistence type="predicted"/>
<evidence type="ECO:0000313" key="2">
    <source>
        <dbReference type="Proteomes" id="UP000238390"/>
    </source>
</evidence>
<reference evidence="1 2" key="1">
    <citation type="submission" date="2018-02" db="EMBL/GenBank/DDBJ databases">
        <title>FDA/CDC Antimicrobial Resistant Isolate Bank Genome Sequencing.</title>
        <authorList>
            <person name="Benahmed F.H."/>
            <person name="Lutgring J.D."/>
            <person name="Yoo B."/>
            <person name="Machado M."/>
            <person name="Brown A."/>
            <person name="McAllister G."/>
            <person name="Perry A."/>
            <person name="Halpin A.L."/>
            <person name="Vavikolanu K."/>
            <person name="Ott S."/>
            <person name="Zhao X."/>
            <person name="Tallon L.J."/>
            <person name="Sadzewicz L."/>
            <person name="Aluvathingal J."/>
            <person name="Nadendla S."/>
            <person name="Voskania-kordi A."/>
            <person name="Simonyan V."/>
            <person name="Patel J."/>
            <person name="Shawar R.M."/>
        </authorList>
    </citation>
    <scope>NUCLEOTIDE SEQUENCE [LARGE SCALE GENOMIC DNA]</scope>
    <source>
        <strain evidence="1 2">AR_0356</strain>
    </source>
</reference>
<protein>
    <submittedName>
        <fullName evidence="1">Uncharacterized protein</fullName>
    </submittedName>
</protein>
<keyword evidence="2" id="KW-1185">Reference proteome</keyword>
<dbReference type="Proteomes" id="UP000238390">
    <property type="component" value="Chromosome"/>
</dbReference>
<gene>
    <name evidence="1" type="ORF">CSB93_1439</name>
</gene>
<sequence>MALSRYLMPALRYTADMRGSPGRSAENCRRLALDQRNRPIEIYRIIKLLFIP</sequence>
<evidence type="ECO:0000313" key="1">
    <source>
        <dbReference type="EMBL" id="AVK04618.1"/>
    </source>
</evidence>
<name>A0A2R3IRR6_9PSED</name>
<organism evidence="1 2">
    <name type="scientific">Pseudomonas paraeruginosa</name>
    <dbReference type="NCBI Taxonomy" id="2994495"/>
    <lineage>
        <taxon>Bacteria</taxon>
        <taxon>Pseudomonadati</taxon>
        <taxon>Pseudomonadota</taxon>
        <taxon>Gammaproteobacteria</taxon>
        <taxon>Pseudomonadales</taxon>
        <taxon>Pseudomonadaceae</taxon>
        <taxon>Pseudomonas</taxon>
    </lineage>
</organism>